<dbReference type="AlphaFoldDB" id="A0A7C5X1K9"/>
<gene>
    <name evidence="1" type="ORF">ENN04_07375</name>
</gene>
<protein>
    <submittedName>
        <fullName evidence="1">Uncharacterized protein</fullName>
    </submittedName>
</protein>
<name>A0A7C5X1K9_9AQUI</name>
<reference evidence="1" key="1">
    <citation type="journal article" date="2020" name="mSystems">
        <title>Genome- and Community-Level Interaction Insights into Carbon Utilization and Element Cycling Functions of Hydrothermarchaeota in Hydrothermal Sediment.</title>
        <authorList>
            <person name="Zhou Z."/>
            <person name="Liu Y."/>
            <person name="Xu W."/>
            <person name="Pan J."/>
            <person name="Luo Z.H."/>
            <person name="Li M."/>
        </authorList>
    </citation>
    <scope>NUCLEOTIDE SEQUENCE [LARGE SCALE GENOMIC DNA]</scope>
    <source>
        <strain evidence="1">SpSt-114</strain>
    </source>
</reference>
<evidence type="ECO:0000313" key="1">
    <source>
        <dbReference type="EMBL" id="HHO74433.1"/>
    </source>
</evidence>
<proteinExistence type="predicted"/>
<comment type="caution">
    <text evidence="1">The sequence shown here is derived from an EMBL/GenBank/DDBJ whole genome shotgun (WGS) entry which is preliminary data.</text>
</comment>
<accession>A0A7C5X1K9</accession>
<organism evidence="1">
    <name type="scientific">Thermocrinis ruber</name>
    <dbReference type="NCBI Taxonomy" id="75906"/>
    <lineage>
        <taxon>Bacteria</taxon>
        <taxon>Pseudomonadati</taxon>
        <taxon>Aquificota</taxon>
        <taxon>Aquificia</taxon>
        <taxon>Aquificales</taxon>
        <taxon>Aquificaceae</taxon>
        <taxon>Thermocrinis</taxon>
    </lineage>
</organism>
<sequence length="135" mass="15326">MEGVKVKLVVYDENTGEILEEYDNAIPIGDGPDIIIADSPEGRIFLLSTDLIKNETLLKGPIRLLLYAMSLANPTTSEVAIVSERAIKELGITKETFYRWLRVLLSEGYLTRLATNIYRLNLIEDKKQRRVKACR</sequence>
<dbReference type="EMBL" id="DSAC01000095">
    <property type="protein sequence ID" value="HHO74433.1"/>
    <property type="molecule type" value="Genomic_DNA"/>
</dbReference>